<name>A0A6H5HFL9_9HEMI</name>
<accession>A0A6H5HFL9</accession>
<evidence type="ECO:0000313" key="2">
    <source>
        <dbReference type="Proteomes" id="UP000479000"/>
    </source>
</evidence>
<dbReference type="EMBL" id="CADCXU010029028">
    <property type="protein sequence ID" value="CAB0015407.1"/>
    <property type="molecule type" value="Genomic_DNA"/>
</dbReference>
<dbReference type="AlphaFoldDB" id="A0A6H5HFL9"/>
<organism evidence="1 2">
    <name type="scientific">Nesidiocoris tenuis</name>
    <dbReference type="NCBI Taxonomy" id="355587"/>
    <lineage>
        <taxon>Eukaryota</taxon>
        <taxon>Metazoa</taxon>
        <taxon>Ecdysozoa</taxon>
        <taxon>Arthropoda</taxon>
        <taxon>Hexapoda</taxon>
        <taxon>Insecta</taxon>
        <taxon>Pterygota</taxon>
        <taxon>Neoptera</taxon>
        <taxon>Paraneoptera</taxon>
        <taxon>Hemiptera</taxon>
        <taxon>Heteroptera</taxon>
        <taxon>Panheteroptera</taxon>
        <taxon>Cimicomorpha</taxon>
        <taxon>Miridae</taxon>
        <taxon>Dicyphina</taxon>
        <taxon>Nesidiocoris</taxon>
    </lineage>
</organism>
<gene>
    <name evidence="1" type="ORF">NTEN_LOCUS19747</name>
</gene>
<dbReference type="Proteomes" id="UP000479000">
    <property type="component" value="Unassembled WGS sequence"/>
</dbReference>
<proteinExistence type="predicted"/>
<feature type="non-terminal residue" evidence="1">
    <location>
        <position position="1"/>
    </location>
</feature>
<keyword evidence="2" id="KW-1185">Reference proteome</keyword>
<reference evidence="1 2" key="1">
    <citation type="submission" date="2020-02" db="EMBL/GenBank/DDBJ databases">
        <authorList>
            <person name="Ferguson B K."/>
        </authorList>
    </citation>
    <scope>NUCLEOTIDE SEQUENCE [LARGE SCALE GENOMIC DNA]</scope>
</reference>
<evidence type="ECO:0000313" key="1">
    <source>
        <dbReference type="EMBL" id="CAB0015407.1"/>
    </source>
</evidence>
<sequence length="56" mass="6353">PFRIVVNSEIDTFPVRIGLNLINISTACQTSEFLGSRRCNRIGYVKLHRTPIMFAS</sequence>
<protein>
    <submittedName>
        <fullName evidence="1">Uncharacterized protein</fullName>
    </submittedName>
</protein>